<dbReference type="PROSITE" id="PS51007">
    <property type="entry name" value="CYTC"/>
    <property type="match status" value="1"/>
</dbReference>
<sequence length="484" mass="52722">MRPSVIRNLISLIVVFGGAGLVWLCLAVPPRPHIAKPSAVPRSREGRVSFYHQIKPILQAKCQGCHQPNVRSGHLMLISYADFLKGGAHGPAFVKGHPEKSLVIGYLEGKPELMPQGGPPLSKAEIELFKRWIAQGAVDDTPAEHSAYDAAHPPVYTSSPVISAVAFSPDGKTLAVAGYHEVLLLNADNGALEARLVGDAQRLQSLVFTKDGKLLIAVGGSPARFGEIQFWDVSSYKQIRSVRYTYDTLFGASLSPDDKELAFGGADNTVRVVSVPDGKQIMMLENDTDWVFGTVFSRDGKYVVSASRDEALKLTQVQTGSFIDDINTHTTPMRCMVGRPGQDQVLCGGDDGIPRLYKIFRTEARTMNNEDHNLIRAFERQPDTITALAFDPTGNLCAVASEAGTVNLYDVNSGTKQLSLPPVRGAVFTLAFRPDGKVLATAGFDGYVRYYDVQSGRLLRAFIPVPIRKPNRSVLSVQRRGHHG</sequence>
<dbReference type="Pfam" id="PF07635">
    <property type="entry name" value="PSCyt1"/>
    <property type="match status" value="1"/>
</dbReference>
<keyword evidence="5 7" id="KW-0408">Iron</keyword>
<dbReference type="Gene3D" id="2.130.10.10">
    <property type="entry name" value="YVTN repeat-like/Quinoprotein amine dehydrogenase"/>
    <property type="match status" value="2"/>
</dbReference>
<dbReference type="GO" id="GO:0020037">
    <property type="term" value="F:heme binding"/>
    <property type="evidence" value="ECO:0007669"/>
    <property type="project" value="InterPro"/>
</dbReference>
<organism evidence="9 10">
    <name type="scientific">Chthonomonas calidirosea (strain DSM 23976 / ICMP 18418 / T49)</name>
    <dbReference type="NCBI Taxonomy" id="1303518"/>
    <lineage>
        <taxon>Bacteria</taxon>
        <taxon>Bacillati</taxon>
        <taxon>Armatimonadota</taxon>
        <taxon>Chthonomonadia</taxon>
        <taxon>Chthonomonadales</taxon>
        <taxon>Chthonomonadaceae</taxon>
        <taxon>Chthonomonas</taxon>
    </lineage>
</organism>
<evidence type="ECO:0000256" key="7">
    <source>
        <dbReference type="PROSITE-ProRule" id="PRU00433"/>
    </source>
</evidence>
<feature type="repeat" description="WD" evidence="6">
    <location>
        <begin position="420"/>
        <end position="461"/>
    </location>
</feature>
<accession>S0EWL4</accession>
<name>S0EWL4_CHTCT</name>
<dbReference type="SUPFAM" id="SSF46626">
    <property type="entry name" value="Cytochrome c"/>
    <property type="match status" value="1"/>
</dbReference>
<dbReference type="GO" id="GO:0046872">
    <property type="term" value="F:metal ion binding"/>
    <property type="evidence" value="ECO:0007669"/>
    <property type="project" value="UniProtKB-KW"/>
</dbReference>
<dbReference type="SUPFAM" id="SSF50998">
    <property type="entry name" value="Quinoprotein alcohol dehydrogenase-like"/>
    <property type="match status" value="1"/>
</dbReference>
<gene>
    <name evidence="9" type="ORF">CCALI_00276</name>
</gene>
<evidence type="ECO:0000256" key="4">
    <source>
        <dbReference type="ARBA" id="ARBA00022737"/>
    </source>
</evidence>
<protein>
    <submittedName>
        <fullName evidence="9">Planctomycete cytochrome C</fullName>
    </submittedName>
</protein>
<dbReference type="PANTHER" id="PTHR19848">
    <property type="entry name" value="WD40 REPEAT PROTEIN"/>
    <property type="match status" value="1"/>
</dbReference>
<dbReference type="PATRIC" id="fig|1303518.3.peg.280"/>
<keyword evidence="1 6" id="KW-0853">WD repeat</keyword>
<keyword evidence="4" id="KW-0677">Repeat</keyword>
<dbReference type="Proteomes" id="UP000014227">
    <property type="component" value="Chromosome I"/>
</dbReference>
<evidence type="ECO:0000256" key="1">
    <source>
        <dbReference type="ARBA" id="ARBA00022574"/>
    </source>
</evidence>
<dbReference type="InterPro" id="IPR009056">
    <property type="entry name" value="Cyt_c-like_dom"/>
</dbReference>
<evidence type="ECO:0000256" key="3">
    <source>
        <dbReference type="ARBA" id="ARBA00022723"/>
    </source>
</evidence>
<dbReference type="EMBL" id="HF951689">
    <property type="protein sequence ID" value="CCW34113.1"/>
    <property type="molecule type" value="Genomic_DNA"/>
</dbReference>
<dbReference type="AlphaFoldDB" id="S0EWL4"/>
<dbReference type="RefSeq" id="WP_016481676.1">
    <property type="nucleotide sequence ID" value="NC_021487.1"/>
</dbReference>
<evidence type="ECO:0000256" key="5">
    <source>
        <dbReference type="ARBA" id="ARBA00023004"/>
    </source>
</evidence>
<keyword evidence="3 7" id="KW-0479">Metal-binding</keyword>
<dbReference type="HOGENOM" id="CLU_567298_0_0_0"/>
<keyword evidence="2 7" id="KW-0349">Heme</keyword>
<dbReference type="SMART" id="SM00320">
    <property type="entry name" value="WD40"/>
    <property type="match status" value="7"/>
</dbReference>
<evidence type="ECO:0000256" key="2">
    <source>
        <dbReference type="ARBA" id="ARBA00022617"/>
    </source>
</evidence>
<feature type="domain" description="Cytochrome c" evidence="8">
    <location>
        <begin position="41"/>
        <end position="137"/>
    </location>
</feature>
<evidence type="ECO:0000313" key="10">
    <source>
        <dbReference type="Proteomes" id="UP000014227"/>
    </source>
</evidence>
<keyword evidence="10" id="KW-1185">Reference proteome</keyword>
<dbReference type="InterPro" id="IPR036909">
    <property type="entry name" value="Cyt_c-like_dom_sf"/>
</dbReference>
<dbReference type="CDD" id="cd00200">
    <property type="entry name" value="WD40"/>
    <property type="match status" value="1"/>
</dbReference>
<dbReference type="OrthoDB" id="9809746at2"/>
<dbReference type="InParanoid" id="S0EWL4"/>
<reference evidence="10" key="1">
    <citation type="submission" date="2013-03" db="EMBL/GenBank/DDBJ databases">
        <title>Genome sequence of Chthonomonas calidirosea, the first sequenced genome from the Armatimonadetes phylum (formally candidate division OP10).</title>
        <authorList>
            <person name="Lee K.C.Y."/>
            <person name="Morgan X.C."/>
            <person name="Dunfield P.F."/>
            <person name="Tamas I."/>
            <person name="Houghton K.M."/>
            <person name="Vyssotski M."/>
            <person name="Ryan J.L.J."/>
            <person name="Lagutin K."/>
            <person name="McDonald I.R."/>
            <person name="Stott M.B."/>
        </authorList>
    </citation>
    <scope>NUCLEOTIDE SEQUENCE [LARGE SCALE GENOMIC DNA]</scope>
    <source>
        <strain evidence="10">DSM 23976 / ICMP 18418 / T49</strain>
    </source>
</reference>
<evidence type="ECO:0000313" key="9">
    <source>
        <dbReference type="EMBL" id="CCW34113.1"/>
    </source>
</evidence>
<dbReference type="InterPro" id="IPR001680">
    <property type="entry name" value="WD40_rpt"/>
</dbReference>
<dbReference type="eggNOG" id="COG2319">
    <property type="taxonomic scope" value="Bacteria"/>
</dbReference>
<evidence type="ECO:0000256" key="6">
    <source>
        <dbReference type="PROSITE-ProRule" id="PRU00221"/>
    </source>
</evidence>
<dbReference type="STRING" id="454171.CP488_00881"/>
<dbReference type="Pfam" id="PF12894">
    <property type="entry name" value="ANAPC4_WD40"/>
    <property type="match status" value="1"/>
</dbReference>
<dbReference type="InterPro" id="IPR024977">
    <property type="entry name" value="Apc4-like_WD40_dom"/>
</dbReference>
<dbReference type="InterPro" id="IPR015943">
    <property type="entry name" value="WD40/YVTN_repeat-like_dom_sf"/>
</dbReference>
<feature type="repeat" description="WD" evidence="6">
    <location>
        <begin position="378"/>
        <end position="419"/>
    </location>
</feature>
<dbReference type="PANTHER" id="PTHR19848:SF8">
    <property type="entry name" value="F-BOX AND WD REPEAT DOMAIN CONTAINING 7"/>
    <property type="match status" value="1"/>
</dbReference>
<dbReference type="GO" id="GO:0009055">
    <property type="term" value="F:electron transfer activity"/>
    <property type="evidence" value="ECO:0007669"/>
    <property type="project" value="InterPro"/>
</dbReference>
<evidence type="ECO:0000259" key="8">
    <source>
        <dbReference type="PROSITE" id="PS51007"/>
    </source>
</evidence>
<dbReference type="InterPro" id="IPR011429">
    <property type="entry name" value="Cyt_c_Planctomycete-type"/>
</dbReference>
<proteinExistence type="predicted"/>
<dbReference type="KEGG" id="ccz:CCALI_00276"/>
<dbReference type="PROSITE" id="PS50082">
    <property type="entry name" value="WD_REPEATS_2"/>
    <property type="match status" value="2"/>
</dbReference>
<dbReference type="InterPro" id="IPR011047">
    <property type="entry name" value="Quinoprotein_ADH-like_sf"/>
</dbReference>
<dbReference type="Pfam" id="PF00400">
    <property type="entry name" value="WD40"/>
    <property type="match status" value="3"/>
</dbReference>